<keyword evidence="7" id="KW-0170">Cobalt</keyword>
<dbReference type="NCBIfam" id="TIGR01910">
    <property type="entry name" value="DapE-ArgE"/>
    <property type="match status" value="1"/>
</dbReference>
<comment type="similarity">
    <text evidence="3">Belongs to the peptidase M20A family.</text>
</comment>
<reference evidence="10" key="1">
    <citation type="submission" date="2016-06" db="EMBL/GenBank/DDBJ databases">
        <title>Draft genome sequence of Desulfoplanes formicivorans strain Pf12B.</title>
        <authorList>
            <person name="Watanabe M."/>
            <person name="Kojima H."/>
            <person name="Fukui M."/>
        </authorList>
    </citation>
    <scope>NUCLEOTIDE SEQUENCE [LARGE SCALE GENOMIC DNA]</scope>
    <source>
        <strain evidence="10">Pf12B</strain>
    </source>
</reference>
<dbReference type="GO" id="GO:0016787">
    <property type="term" value="F:hydrolase activity"/>
    <property type="evidence" value="ECO:0007669"/>
    <property type="project" value="UniProtKB-KW"/>
</dbReference>
<dbReference type="InterPro" id="IPR050072">
    <property type="entry name" value="Peptidase_M20A"/>
</dbReference>
<evidence type="ECO:0000256" key="2">
    <source>
        <dbReference type="ARBA" id="ARBA00001947"/>
    </source>
</evidence>
<dbReference type="Proteomes" id="UP000095200">
    <property type="component" value="Unassembled WGS sequence"/>
</dbReference>
<keyword evidence="6" id="KW-0862">Zinc</keyword>
<sequence>MLQSVIDHLSLAAEDVVSLQRDLVALPALGPINGGQGEKDKADYLLGYLTRIGLTDVQEIKVPDNRVPCGYRPNIVARIPGQDTSRTLWIMSHMDVVPAGDESLWNTPPFELHRDGDLIFGRGVEDNHQGLVSSLLLAKALLETNTTPAINLGLAFVADEETGSGYGLGALVEDHGHLFGPEDLFLIPDGGAPQSDLIEIAEKSQLWVKATVTGKQCHASRPHHGINSLRGVAALILELDQLHELFPDNDPLFSPPISTFTPTKKEANVDNINTMPGRDVVYIDSRILPGIAIDDVLAAMQRIGDQVADQYAVSVAFQVVQREDAAPITHPESDIVTRLKKAIKQIYQVEAKPQGIGGGTVAAFLRRKGYDAVVWSTLMNFAHQPNEQASISHTLKDAQVMACLLA</sequence>
<comment type="caution">
    <text evidence="9">The sequence shown here is derived from an EMBL/GenBank/DDBJ whole genome shotgun (WGS) entry which is preliminary data.</text>
</comment>
<keyword evidence="9" id="KW-0032">Aminotransferase</keyword>
<protein>
    <submittedName>
        <fullName evidence="9">Diaminopimelate aminotransferase</fullName>
    </submittedName>
</protein>
<dbReference type="Pfam" id="PF07687">
    <property type="entry name" value="M20_dimer"/>
    <property type="match status" value="1"/>
</dbReference>
<comment type="cofactor">
    <cofactor evidence="1">
        <name>Co(2+)</name>
        <dbReference type="ChEBI" id="CHEBI:48828"/>
    </cofactor>
</comment>
<dbReference type="InterPro" id="IPR002933">
    <property type="entry name" value="Peptidase_M20"/>
</dbReference>
<evidence type="ECO:0000256" key="7">
    <source>
        <dbReference type="ARBA" id="ARBA00023285"/>
    </source>
</evidence>
<dbReference type="RefSeq" id="WP_069859792.1">
    <property type="nucleotide sequence ID" value="NZ_BDFE01000017.1"/>
</dbReference>
<keyword evidence="5" id="KW-0378">Hydrolase</keyword>
<evidence type="ECO:0000256" key="4">
    <source>
        <dbReference type="ARBA" id="ARBA00022723"/>
    </source>
</evidence>
<dbReference type="Gene3D" id="3.40.630.10">
    <property type="entry name" value="Zn peptidases"/>
    <property type="match status" value="1"/>
</dbReference>
<evidence type="ECO:0000313" key="10">
    <source>
        <dbReference type="Proteomes" id="UP000095200"/>
    </source>
</evidence>
<evidence type="ECO:0000256" key="6">
    <source>
        <dbReference type="ARBA" id="ARBA00022833"/>
    </source>
</evidence>
<dbReference type="PANTHER" id="PTHR43808:SF32">
    <property type="entry name" value="ARGE_DAPE-RELATED DEACYLASE"/>
    <property type="match status" value="1"/>
</dbReference>
<dbReference type="SUPFAM" id="SSF55031">
    <property type="entry name" value="Bacterial exopeptidase dimerisation domain"/>
    <property type="match status" value="1"/>
</dbReference>
<dbReference type="GO" id="GO:0046872">
    <property type="term" value="F:metal ion binding"/>
    <property type="evidence" value="ECO:0007669"/>
    <property type="project" value="UniProtKB-KW"/>
</dbReference>
<dbReference type="AlphaFoldDB" id="A0A194AKS8"/>
<dbReference type="SUPFAM" id="SSF53187">
    <property type="entry name" value="Zn-dependent exopeptidases"/>
    <property type="match status" value="1"/>
</dbReference>
<name>A0A194AKS8_9BACT</name>
<dbReference type="GO" id="GO:0008483">
    <property type="term" value="F:transaminase activity"/>
    <property type="evidence" value="ECO:0007669"/>
    <property type="project" value="UniProtKB-KW"/>
</dbReference>
<dbReference type="InterPro" id="IPR036264">
    <property type="entry name" value="Bact_exopeptidase_dim_dom"/>
</dbReference>
<evidence type="ECO:0000256" key="3">
    <source>
        <dbReference type="ARBA" id="ARBA00006247"/>
    </source>
</evidence>
<organism evidence="9 10">
    <name type="scientific">Desulfoplanes formicivorans</name>
    <dbReference type="NCBI Taxonomy" id="1592317"/>
    <lineage>
        <taxon>Bacteria</taxon>
        <taxon>Pseudomonadati</taxon>
        <taxon>Thermodesulfobacteriota</taxon>
        <taxon>Desulfovibrionia</taxon>
        <taxon>Desulfovibrionales</taxon>
        <taxon>Desulfoplanaceae</taxon>
        <taxon>Desulfoplanes</taxon>
    </lineage>
</organism>
<dbReference type="OrthoDB" id="5443984at2"/>
<dbReference type="InterPro" id="IPR011650">
    <property type="entry name" value="Peptidase_M20_dimer"/>
</dbReference>
<dbReference type="EMBL" id="BDFE01000017">
    <property type="protein sequence ID" value="GAU09314.1"/>
    <property type="molecule type" value="Genomic_DNA"/>
</dbReference>
<dbReference type="STRING" id="1592317.DPF_2037"/>
<gene>
    <name evidence="9" type="ORF">DPF_2037</name>
</gene>
<feature type="domain" description="Peptidase M20 dimerisation" evidence="8">
    <location>
        <begin position="200"/>
        <end position="310"/>
    </location>
</feature>
<dbReference type="PANTHER" id="PTHR43808">
    <property type="entry name" value="ACETYLORNITHINE DEACETYLASE"/>
    <property type="match status" value="1"/>
</dbReference>
<evidence type="ECO:0000256" key="5">
    <source>
        <dbReference type="ARBA" id="ARBA00022801"/>
    </source>
</evidence>
<keyword evidence="10" id="KW-1185">Reference proteome</keyword>
<evidence type="ECO:0000259" key="8">
    <source>
        <dbReference type="Pfam" id="PF07687"/>
    </source>
</evidence>
<evidence type="ECO:0000313" key="9">
    <source>
        <dbReference type="EMBL" id="GAU09314.1"/>
    </source>
</evidence>
<evidence type="ECO:0000256" key="1">
    <source>
        <dbReference type="ARBA" id="ARBA00001941"/>
    </source>
</evidence>
<dbReference type="InterPro" id="IPR010182">
    <property type="entry name" value="ArgE/DapE"/>
</dbReference>
<comment type="cofactor">
    <cofactor evidence="2">
        <name>Zn(2+)</name>
        <dbReference type="ChEBI" id="CHEBI:29105"/>
    </cofactor>
</comment>
<accession>A0A194AKS8</accession>
<keyword evidence="4" id="KW-0479">Metal-binding</keyword>
<dbReference type="Pfam" id="PF01546">
    <property type="entry name" value="Peptidase_M20"/>
    <property type="match status" value="1"/>
</dbReference>
<dbReference type="Gene3D" id="3.30.70.360">
    <property type="match status" value="1"/>
</dbReference>
<dbReference type="NCBIfam" id="NF010589">
    <property type="entry name" value="PRK13983.1"/>
    <property type="match status" value="1"/>
</dbReference>
<keyword evidence="9" id="KW-0808">Transferase</keyword>
<proteinExistence type="inferred from homology"/>